<name>K9U5R3_CHRTP</name>
<dbReference type="Pfam" id="PF04023">
    <property type="entry name" value="FeoA"/>
    <property type="match status" value="1"/>
</dbReference>
<dbReference type="RefSeq" id="WP_015156503.1">
    <property type="nucleotide sequence ID" value="NC_019695.1"/>
</dbReference>
<accession>K9U5R3</accession>
<evidence type="ECO:0000259" key="2">
    <source>
        <dbReference type="SMART" id="SM00899"/>
    </source>
</evidence>
<dbReference type="eggNOG" id="COG1918">
    <property type="taxonomic scope" value="Bacteria"/>
</dbReference>
<keyword evidence="4" id="KW-1185">Reference proteome</keyword>
<evidence type="ECO:0000313" key="4">
    <source>
        <dbReference type="Proteomes" id="UP000010384"/>
    </source>
</evidence>
<reference evidence="3 4" key="1">
    <citation type="submission" date="2012-06" db="EMBL/GenBank/DDBJ databases">
        <title>Finished chromosome of genome of Chroococcidiopsis thermalis PCC 7203.</title>
        <authorList>
            <consortium name="US DOE Joint Genome Institute"/>
            <person name="Gugger M."/>
            <person name="Coursin T."/>
            <person name="Rippka R."/>
            <person name="Tandeau De Marsac N."/>
            <person name="Huntemann M."/>
            <person name="Wei C.-L."/>
            <person name="Han J."/>
            <person name="Detter J.C."/>
            <person name="Han C."/>
            <person name="Tapia R."/>
            <person name="Davenport K."/>
            <person name="Daligault H."/>
            <person name="Erkkila T."/>
            <person name="Gu W."/>
            <person name="Munk A.C.C."/>
            <person name="Teshima H."/>
            <person name="Xu Y."/>
            <person name="Chain P."/>
            <person name="Chen A."/>
            <person name="Krypides N."/>
            <person name="Mavromatis K."/>
            <person name="Markowitz V."/>
            <person name="Szeto E."/>
            <person name="Ivanova N."/>
            <person name="Mikhailova N."/>
            <person name="Ovchinnikova G."/>
            <person name="Pagani I."/>
            <person name="Pati A."/>
            <person name="Goodwin L."/>
            <person name="Peters L."/>
            <person name="Pitluck S."/>
            <person name="Woyke T."/>
            <person name="Kerfeld C."/>
        </authorList>
    </citation>
    <scope>NUCLEOTIDE SEQUENCE [LARGE SCALE GENOMIC DNA]</scope>
    <source>
        <strain evidence="3 4">PCC 7203</strain>
    </source>
</reference>
<dbReference type="OrthoDB" id="532181at2"/>
<keyword evidence="1" id="KW-0408">Iron</keyword>
<dbReference type="InterPro" id="IPR007167">
    <property type="entry name" value="Fe-transptr_FeoA-like"/>
</dbReference>
<dbReference type="EMBL" id="CP003597">
    <property type="protein sequence ID" value="AFY89963.1"/>
    <property type="molecule type" value="Genomic_DNA"/>
</dbReference>
<organism evidence="3 4">
    <name type="scientific">Chroococcidiopsis thermalis (strain PCC 7203)</name>
    <dbReference type="NCBI Taxonomy" id="251229"/>
    <lineage>
        <taxon>Bacteria</taxon>
        <taxon>Bacillati</taxon>
        <taxon>Cyanobacteriota</taxon>
        <taxon>Cyanophyceae</taxon>
        <taxon>Chroococcidiopsidales</taxon>
        <taxon>Chroococcidiopsidaceae</taxon>
        <taxon>Chroococcidiopsis</taxon>
    </lineage>
</organism>
<evidence type="ECO:0000256" key="1">
    <source>
        <dbReference type="ARBA" id="ARBA00023004"/>
    </source>
</evidence>
<dbReference type="Gene3D" id="2.30.30.90">
    <property type="match status" value="1"/>
</dbReference>
<evidence type="ECO:0000313" key="3">
    <source>
        <dbReference type="EMBL" id="AFY89963.1"/>
    </source>
</evidence>
<gene>
    <name evidence="3" type="ORF">Chro_4573</name>
</gene>
<sequence length="129" mass="13944">MFTDFTIFGSSLSLLQPGEQGVVNRVESADEATVQELRAMGIVPGVTIILEQRSPAYKVIVGGDRLILCQKSADAIYVRLTARSNSAPIQAAGMAGVLTALFQWLGATQKNNRRIEFAEPHIQSPQGKD</sequence>
<protein>
    <submittedName>
        <fullName evidence="3">FeoA family protein</fullName>
    </submittedName>
</protein>
<dbReference type="AlphaFoldDB" id="K9U5R3"/>
<dbReference type="HOGENOM" id="CLU_1944917_0_0_3"/>
<feature type="domain" description="Ferrous iron transporter FeoA-like" evidence="2">
    <location>
        <begin position="10"/>
        <end position="80"/>
    </location>
</feature>
<dbReference type="Proteomes" id="UP000010384">
    <property type="component" value="Chromosome"/>
</dbReference>
<dbReference type="InParanoid" id="K9U5R3"/>
<dbReference type="GO" id="GO:0046914">
    <property type="term" value="F:transition metal ion binding"/>
    <property type="evidence" value="ECO:0007669"/>
    <property type="project" value="InterPro"/>
</dbReference>
<dbReference type="SUPFAM" id="SSF50037">
    <property type="entry name" value="C-terminal domain of transcriptional repressors"/>
    <property type="match status" value="1"/>
</dbReference>
<dbReference type="InterPro" id="IPR038157">
    <property type="entry name" value="FeoA_core_dom"/>
</dbReference>
<dbReference type="STRING" id="251229.Chro_4573"/>
<dbReference type="InterPro" id="IPR008988">
    <property type="entry name" value="Transcriptional_repressor_C"/>
</dbReference>
<dbReference type="KEGG" id="cthe:Chro_4573"/>
<proteinExistence type="predicted"/>
<dbReference type="SMART" id="SM00899">
    <property type="entry name" value="FeoA"/>
    <property type="match status" value="1"/>
</dbReference>